<feature type="chain" id="PRO_5042533337" evidence="1">
    <location>
        <begin position="20"/>
        <end position="195"/>
    </location>
</feature>
<dbReference type="Proteomes" id="UP001296104">
    <property type="component" value="Unassembled WGS sequence"/>
</dbReference>
<reference evidence="2" key="1">
    <citation type="submission" date="2023-11" db="EMBL/GenBank/DDBJ databases">
        <authorList>
            <person name="Alioto T."/>
            <person name="Alioto T."/>
            <person name="Gomez Garrido J."/>
        </authorList>
    </citation>
    <scope>NUCLEOTIDE SEQUENCE</scope>
</reference>
<evidence type="ECO:0000313" key="3">
    <source>
        <dbReference type="Proteomes" id="UP001296104"/>
    </source>
</evidence>
<dbReference type="AlphaFoldDB" id="A0AAI8W101"/>
<dbReference type="EMBL" id="CAVMBE010000001">
    <property type="protein sequence ID" value="CAK3769038.1"/>
    <property type="molecule type" value="Genomic_DNA"/>
</dbReference>
<evidence type="ECO:0000256" key="1">
    <source>
        <dbReference type="SAM" id="SignalP"/>
    </source>
</evidence>
<protein>
    <submittedName>
        <fullName evidence="2">Uncharacterized protein</fullName>
    </submittedName>
</protein>
<gene>
    <name evidence="2" type="ORF">LECACI_7A000406</name>
</gene>
<sequence>MKSFTTMLALPALFIGAFAAPAVSPEKRQVTQVVSTVQGLIEEVTTITSKLNVTVESYTSVESVPNSVVVTVQTELKSLAELIEKTTTITSGLPIVGTVATGVVGEVVDVAACLITEIVATLGNVEKVVPLELITTEVTSVTSVLGGLLTTIAKLLDIGNLIQLVTGLVGGVLPLTSVTSILGGTTSVTYLLGGL</sequence>
<organism evidence="2 3">
    <name type="scientific">Lecanosticta acicola</name>
    <dbReference type="NCBI Taxonomy" id="111012"/>
    <lineage>
        <taxon>Eukaryota</taxon>
        <taxon>Fungi</taxon>
        <taxon>Dikarya</taxon>
        <taxon>Ascomycota</taxon>
        <taxon>Pezizomycotina</taxon>
        <taxon>Dothideomycetes</taxon>
        <taxon>Dothideomycetidae</taxon>
        <taxon>Mycosphaerellales</taxon>
        <taxon>Mycosphaerellaceae</taxon>
        <taxon>Lecanosticta</taxon>
    </lineage>
</organism>
<accession>A0AAI8W101</accession>
<comment type="caution">
    <text evidence="2">The sequence shown here is derived from an EMBL/GenBank/DDBJ whole genome shotgun (WGS) entry which is preliminary data.</text>
</comment>
<keyword evidence="1" id="KW-0732">Signal</keyword>
<keyword evidence="3" id="KW-1185">Reference proteome</keyword>
<feature type="signal peptide" evidence="1">
    <location>
        <begin position="1"/>
        <end position="19"/>
    </location>
</feature>
<proteinExistence type="predicted"/>
<evidence type="ECO:0000313" key="2">
    <source>
        <dbReference type="EMBL" id="CAK3769038.1"/>
    </source>
</evidence>
<name>A0AAI8W101_9PEZI</name>